<proteinExistence type="predicted"/>
<dbReference type="EMBL" id="JAIWYP010000006">
    <property type="protein sequence ID" value="KAH3804432.1"/>
    <property type="molecule type" value="Genomic_DNA"/>
</dbReference>
<keyword evidence="2" id="KW-1185">Reference proteome</keyword>
<accession>A0A9D4FTX1</accession>
<sequence>MEVGKSRSRGKESDSVLLCPQNPSTVPLSYRAGIVSSCCGGRQEVECMLGVVRRMVSIVKA</sequence>
<name>A0A9D4FTX1_DREPO</name>
<organism evidence="1 2">
    <name type="scientific">Dreissena polymorpha</name>
    <name type="common">Zebra mussel</name>
    <name type="synonym">Mytilus polymorpha</name>
    <dbReference type="NCBI Taxonomy" id="45954"/>
    <lineage>
        <taxon>Eukaryota</taxon>
        <taxon>Metazoa</taxon>
        <taxon>Spiralia</taxon>
        <taxon>Lophotrochozoa</taxon>
        <taxon>Mollusca</taxon>
        <taxon>Bivalvia</taxon>
        <taxon>Autobranchia</taxon>
        <taxon>Heteroconchia</taxon>
        <taxon>Euheterodonta</taxon>
        <taxon>Imparidentia</taxon>
        <taxon>Neoheterodontei</taxon>
        <taxon>Myida</taxon>
        <taxon>Dreissenoidea</taxon>
        <taxon>Dreissenidae</taxon>
        <taxon>Dreissena</taxon>
    </lineage>
</organism>
<dbReference type="Proteomes" id="UP000828390">
    <property type="component" value="Unassembled WGS sequence"/>
</dbReference>
<evidence type="ECO:0000313" key="2">
    <source>
        <dbReference type="Proteomes" id="UP000828390"/>
    </source>
</evidence>
<reference evidence="1" key="2">
    <citation type="submission" date="2020-11" db="EMBL/GenBank/DDBJ databases">
        <authorList>
            <person name="McCartney M.A."/>
            <person name="Auch B."/>
            <person name="Kono T."/>
            <person name="Mallez S."/>
            <person name="Becker A."/>
            <person name="Gohl D.M."/>
            <person name="Silverstein K.A.T."/>
            <person name="Koren S."/>
            <person name="Bechman K.B."/>
            <person name="Herman A."/>
            <person name="Abrahante J.E."/>
            <person name="Garbe J."/>
        </authorList>
    </citation>
    <scope>NUCLEOTIDE SEQUENCE</scope>
    <source>
        <strain evidence="1">Duluth1</strain>
        <tissue evidence="1">Whole animal</tissue>
    </source>
</reference>
<comment type="caution">
    <text evidence="1">The sequence shown here is derived from an EMBL/GenBank/DDBJ whole genome shotgun (WGS) entry which is preliminary data.</text>
</comment>
<dbReference type="AlphaFoldDB" id="A0A9D4FTX1"/>
<evidence type="ECO:0000313" key="1">
    <source>
        <dbReference type="EMBL" id="KAH3804432.1"/>
    </source>
</evidence>
<gene>
    <name evidence="1" type="ORF">DPMN_132717</name>
</gene>
<protein>
    <submittedName>
        <fullName evidence="1">Uncharacterized protein</fullName>
    </submittedName>
</protein>
<reference evidence="1" key="1">
    <citation type="journal article" date="2019" name="bioRxiv">
        <title>The Genome of the Zebra Mussel, Dreissena polymorpha: A Resource for Invasive Species Research.</title>
        <authorList>
            <person name="McCartney M.A."/>
            <person name="Auch B."/>
            <person name="Kono T."/>
            <person name="Mallez S."/>
            <person name="Zhang Y."/>
            <person name="Obille A."/>
            <person name="Becker A."/>
            <person name="Abrahante J.E."/>
            <person name="Garbe J."/>
            <person name="Badalamenti J.P."/>
            <person name="Herman A."/>
            <person name="Mangelson H."/>
            <person name="Liachko I."/>
            <person name="Sullivan S."/>
            <person name="Sone E.D."/>
            <person name="Koren S."/>
            <person name="Silverstein K.A.T."/>
            <person name="Beckman K.B."/>
            <person name="Gohl D.M."/>
        </authorList>
    </citation>
    <scope>NUCLEOTIDE SEQUENCE</scope>
    <source>
        <strain evidence="1">Duluth1</strain>
        <tissue evidence="1">Whole animal</tissue>
    </source>
</reference>